<feature type="region of interest" description="Disordered" evidence="2">
    <location>
        <begin position="354"/>
        <end position="390"/>
    </location>
</feature>
<feature type="compositionally biased region" description="Polar residues" evidence="2">
    <location>
        <begin position="263"/>
        <end position="302"/>
    </location>
</feature>
<name>A0A9J7MGY4_BRAFL</name>
<evidence type="ECO:0000256" key="2">
    <source>
        <dbReference type="SAM" id="MobiDB-lite"/>
    </source>
</evidence>
<reference evidence="4" key="2">
    <citation type="submission" date="2025-08" db="UniProtKB">
        <authorList>
            <consortium name="RefSeq"/>
        </authorList>
    </citation>
    <scope>IDENTIFICATION</scope>
    <source>
        <strain evidence="4">S238N-H82</strain>
        <tissue evidence="4">Testes</tissue>
    </source>
</reference>
<sequence length="449" mass="51650">MSRLLGDAVTSGSKMAASGGGVEYKPKSKSFDYQMCKKVAELTQVVHMLFTRCHQREVEIDALKHAYEEEITSVIEDAKARIARLEQAMDIMKRRDASDTNREVSKVREELLKQLKEQEEEYEKKLKERDSQIEDEKMENTRLSTLLKQSETELAKLREGKTNESSARSKELEELKAEIAQLQDLKSELTKNLEGSEAIIGDLSKQLEAIVEEHTTRTKELEELKESLLETQQIKDKLYTKNKQLEKEIERLRSQLGKRVTRESSSAQGNGRSDTAQSVRRPDTSQSVRRPDTSQSTRSTCSPSRVTFWDQRCEVDRLRDEVERYRLELINREGNFNRTFSEFQPVYVDPRSASRLRSDSPATLRIRSSHQRRDNNQRHNGYHDRPNTVHSSQRLPFFSLQPEDQNGSAASRSYPGLSQIRHQVAAPKTRPLGYKLLTGKVISDVMTTD</sequence>
<feature type="region of interest" description="Disordered" evidence="2">
    <location>
        <begin position="1"/>
        <end position="23"/>
    </location>
</feature>
<keyword evidence="3" id="KW-1185">Reference proteome</keyword>
<evidence type="ECO:0000313" key="3">
    <source>
        <dbReference type="Proteomes" id="UP000001554"/>
    </source>
</evidence>
<dbReference type="Proteomes" id="UP000001554">
    <property type="component" value="Chromosome 2"/>
</dbReference>
<feature type="compositionally biased region" description="Basic and acidic residues" evidence="2">
    <location>
        <begin position="371"/>
        <end position="387"/>
    </location>
</feature>
<feature type="region of interest" description="Disordered" evidence="2">
    <location>
        <begin position="256"/>
        <end position="302"/>
    </location>
</feature>
<dbReference type="PANTHER" id="PTHR18870">
    <property type="entry name" value="PROTEIN TAG-278-RELATED"/>
    <property type="match status" value="1"/>
</dbReference>
<protein>
    <submittedName>
        <fullName evidence="4">Protein FAM184A-like</fullName>
    </submittedName>
</protein>
<gene>
    <name evidence="4" type="primary">LOC118409715</name>
</gene>
<dbReference type="AlphaFoldDB" id="A0A9J7MGY4"/>
<dbReference type="PANTHER" id="PTHR18870:SF9">
    <property type="entry name" value="PROTEIN TAG-278-RELATED"/>
    <property type="match status" value="1"/>
</dbReference>
<dbReference type="RefSeq" id="XP_035666876.1">
    <property type="nucleotide sequence ID" value="XM_035810983.1"/>
</dbReference>
<keyword evidence="1" id="KW-0175">Coiled coil</keyword>
<evidence type="ECO:0000256" key="1">
    <source>
        <dbReference type="ARBA" id="ARBA00023054"/>
    </source>
</evidence>
<organism evidence="3 4">
    <name type="scientific">Branchiostoma floridae</name>
    <name type="common">Florida lancelet</name>
    <name type="synonym">Amphioxus</name>
    <dbReference type="NCBI Taxonomy" id="7739"/>
    <lineage>
        <taxon>Eukaryota</taxon>
        <taxon>Metazoa</taxon>
        <taxon>Chordata</taxon>
        <taxon>Cephalochordata</taxon>
        <taxon>Leptocardii</taxon>
        <taxon>Amphioxiformes</taxon>
        <taxon>Branchiostomatidae</taxon>
        <taxon>Branchiostoma</taxon>
    </lineage>
</organism>
<reference evidence="3" key="1">
    <citation type="journal article" date="2020" name="Nat. Ecol. Evol.">
        <title>Deeply conserved synteny resolves early events in vertebrate evolution.</title>
        <authorList>
            <person name="Simakov O."/>
            <person name="Marletaz F."/>
            <person name="Yue J.X."/>
            <person name="O'Connell B."/>
            <person name="Jenkins J."/>
            <person name="Brandt A."/>
            <person name="Calef R."/>
            <person name="Tung C.H."/>
            <person name="Huang T.K."/>
            <person name="Schmutz J."/>
            <person name="Satoh N."/>
            <person name="Yu J.K."/>
            <person name="Putnam N.H."/>
            <person name="Green R.E."/>
            <person name="Rokhsar D.S."/>
        </authorList>
    </citation>
    <scope>NUCLEOTIDE SEQUENCE [LARGE SCALE GENOMIC DNA]</scope>
    <source>
        <strain evidence="3">S238N-H82</strain>
    </source>
</reference>
<evidence type="ECO:0000313" key="4">
    <source>
        <dbReference type="RefSeq" id="XP_035666876.1"/>
    </source>
</evidence>
<accession>A0A9J7MGY4</accession>
<proteinExistence type="predicted"/>
<dbReference type="GeneID" id="118409715"/>
<dbReference type="KEGG" id="bfo:118409715"/>
<dbReference type="OrthoDB" id="75801at2759"/>
<dbReference type="OMA" id="VKNHERE"/>